<keyword evidence="4" id="KW-0659">Purine metabolism</keyword>
<comment type="catalytic activity">
    <reaction evidence="1">
        <text>5-hydroxy-2-oxo-4-ureido-2,5-dihydro-1H-imidazole-5-carboxylate + H(+) = (S)-allantoin + CO2</text>
        <dbReference type="Rhea" id="RHEA:26301"/>
        <dbReference type="ChEBI" id="CHEBI:15378"/>
        <dbReference type="ChEBI" id="CHEBI:15678"/>
        <dbReference type="ChEBI" id="CHEBI:16526"/>
        <dbReference type="ChEBI" id="CHEBI:58639"/>
        <dbReference type="EC" id="4.1.1.97"/>
    </reaction>
</comment>
<dbReference type="EC" id="4.1.1.97" evidence="3"/>
<dbReference type="Proteomes" id="UP001524587">
    <property type="component" value="Unassembled WGS sequence"/>
</dbReference>
<accession>A0ABT1W916</accession>
<proteinExistence type="predicted"/>
<evidence type="ECO:0000313" key="9">
    <source>
        <dbReference type="Proteomes" id="UP001524587"/>
    </source>
</evidence>
<feature type="domain" description="Oxo-4-hydroxy-4-carboxy-5-ureidoimidazoline decarboxylase" evidence="7">
    <location>
        <begin position="13"/>
        <end position="167"/>
    </location>
</feature>
<evidence type="ECO:0000256" key="5">
    <source>
        <dbReference type="ARBA" id="ARBA00022793"/>
    </source>
</evidence>
<evidence type="ECO:0000259" key="7">
    <source>
        <dbReference type="Pfam" id="PF09349"/>
    </source>
</evidence>
<keyword evidence="9" id="KW-1185">Reference proteome</keyword>
<evidence type="ECO:0000256" key="2">
    <source>
        <dbReference type="ARBA" id="ARBA00004754"/>
    </source>
</evidence>
<dbReference type="Gene3D" id="1.10.3330.10">
    <property type="entry name" value="Oxo-4-hydroxy-4-carboxy-5-ureidoimidazoline decarboxylase"/>
    <property type="match status" value="1"/>
</dbReference>
<dbReference type="InterPro" id="IPR017580">
    <property type="entry name" value="OHCU_decarboxylase-1"/>
</dbReference>
<dbReference type="InterPro" id="IPR036778">
    <property type="entry name" value="OHCU_decarboxylase_sf"/>
</dbReference>
<dbReference type="Pfam" id="PF09349">
    <property type="entry name" value="OHCU_decarbox"/>
    <property type="match status" value="1"/>
</dbReference>
<sequence length="173" mass="19314">MVADPLLQTLNDAALDDFVAIAGPLYEHSPWIAAEAWRHRPFADRAALHAVMQGAVTEAPEAAQLALIRAHPDLAGKLARAGTLEAFSTGEQKGLGLDRLPDDLFERFDRLNTAYRERFGFPFVIAVRAQTRDSVLEAFERRLQNDAETERHTAIAEIGRIAWFRLQDLRGPL</sequence>
<organism evidence="8 9">
    <name type="scientific">Endosaccharibacter trunci</name>
    <dbReference type="NCBI Taxonomy" id="2812733"/>
    <lineage>
        <taxon>Bacteria</taxon>
        <taxon>Pseudomonadati</taxon>
        <taxon>Pseudomonadota</taxon>
        <taxon>Alphaproteobacteria</taxon>
        <taxon>Acetobacterales</taxon>
        <taxon>Acetobacteraceae</taxon>
        <taxon>Endosaccharibacter</taxon>
    </lineage>
</organism>
<gene>
    <name evidence="8" type="primary">uraD</name>
    <name evidence="8" type="ORF">NFI95_13190</name>
</gene>
<dbReference type="RefSeq" id="WP_422864880.1">
    <property type="nucleotide sequence ID" value="NZ_JAMSKV010000012.1"/>
</dbReference>
<keyword evidence="6 8" id="KW-0456">Lyase</keyword>
<protein>
    <recommendedName>
        <fullName evidence="3">2-oxo-4-hydroxy-4-carboxy-5-ureidoimidazoline decarboxylase</fullName>
        <ecNumber evidence="3">4.1.1.97</ecNumber>
    </recommendedName>
</protein>
<name>A0ABT1W916_9PROT</name>
<evidence type="ECO:0000313" key="8">
    <source>
        <dbReference type="EMBL" id="MCQ8279394.1"/>
    </source>
</evidence>
<dbReference type="EMBL" id="JAMSKV010000012">
    <property type="protein sequence ID" value="MCQ8279394.1"/>
    <property type="molecule type" value="Genomic_DNA"/>
</dbReference>
<dbReference type="PANTHER" id="PTHR43466">
    <property type="entry name" value="2-OXO-4-HYDROXY-4-CARBOXY-5-UREIDOIMIDAZOLINE DECARBOXYLASE-RELATED"/>
    <property type="match status" value="1"/>
</dbReference>
<dbReference type="InterPro" id="IPR018020">
    <property type="entry name" value="OHCU_decarboxylase"/>
</dbReference>
<keyword evidence="5" id="KW-0210">Decarboxylase</keyword>
<comment type="caution">
    <text evidence="8">The sequence shown here is derived from an EMBL/GenBank/DDBJ whole genome shotgun (WGS) entry which is preliminary data.</text>
</comment>
<evidence type="ECO:0000256" key="1">
    <source>
        <dbReference type="ARBA" id="ARBA00001163"/>
    </source>
</evidence>
<dbReference type="SUPFAM" id="SSF158694">
    <property type="entry name" value="UraD-Like"/>
    <property type="match status" value="1"/>
</dbReference>
<dbReference type="PANTHER" id="PTHR43466:SF1">
    <property type="entry name" value="2-OXO-4-HYDROXY-4-CARBOXY-5-UREIDOIMIDAZOLINE DECARBOXYLASE-RELATED"/>
    <property type="match status" value="1"/>
</dbReference>
<dbReference type="NCBIfam" id="TIGR03164">
    <property type="entry name" value="UHCUDC"/>
    <property type="match status" value="1"/>
</dbReference>
<evidence type="ECO:0000256" key="6">
    <source>
        <dbReference type="ARBA" id="ARBA00023239"/>
    </source>
</evidence>
<evidence type="ECO:0000256" key="4">
    <source>
        <dbReference type="ARBA" id="ARBA00022631"/>
    </source>
</evidence>
<evidence type="ECO:0000256" key="3">
    <source>
        <dbReference type="ARBA" id="ARBA00012257"/>
    </source>
</evidence>
<reference evidence="8 9" key="1">
    <citation type="submission" date="2022-06" db="EMBL/GenBank/DDBJ databases">
        <title>Endosaccharibacter gen. nov., sp. nov., endophytic bacteria isolated from sugarcane.</title>
        <authorList>
            <person name="Pitiwittayakul N."/>
            <person name="Yukphan P."/>
            <person name="Charoenyingcharoen P."/>
            <person name="Tanasupawat S."/>
        </authorList>
    </citation>
    <scope>NUCLEOTIDE SEQUENCE [LARGE SCALE GENOMIC DNA]</scope>
    <source>
        <strain evidence="8 9">KSS8</strain>
    </source>
</reference>
<dbReference type="GO" id="GO:0051997">
    <property type="term" value="F:2-oxo-4-hydroxy-4-carboxy-5-ureidoimidazoline decarboxylase activity"/>
    <property type="evidence" value="ECO:0007669"/>
    <property type="project" value="UniProtKB-EC"/>
</dbReference>
<comment type="pathway">
    <text evidence="2">Purine metabolism; urate degradation; (S)-allantoin from urate: step 3/3.</text>
</comment>